<dbReference type="InterPro" id="IPR006297">
    <property type="entry name" value="EF-4"/>
</dbReference>
<dbReference type="Proteomes" id="UP001059041">
    <property type="component" value="Linkage Group LG25"/>
</dbReference>
<comment type="catalytic activity">
    <reaction evidence="8">
        <text>GTP + H2O = GDP + phosphate + H(+)</text>
        <dbReference type="Rhea" id="RHEA:19669"/>
        <dbReference type="ChEBI" id="CHEBI:15377"/>
        <dbReference type="ChEBI" id="CHEBI:15378"/>
        <dbReference type="ChEBI" id="CHEBI:37565"/>
        <dbReference type="ChEBI" id="CHEBI:43474"/>
        <dbReference type="ChEBI" id="CHEBI:58189"/>
        <dbReference type="EC" id="3.6.5.n1"/>
    </reaction>
</comment>
<evidence type="ECO:0000256" key="2">
    <source>
        <dbReference type="ARBA" id="ARBA00022475"/>
    </source>
</evidence>
<feature type="binding site" evidence="8">
    <location>
        <begin position="5"/>
        <end position="8"/>
    </location>
    <ligand>
        <name>GTP</name>
        <dbReference type="ChEBI" id="CHEBI:37565"/>
    </ligand>
</feature>
<evidence type="ECO:0000256" key="4">
    <source>
        <dbReference type="ARBA" id="ARBA00022801"/>
    </source>
</evidence>
<dbReference type="Pfam" id="PF03144">
    <property type="entry name" value="GTP_EFTU_D2"/>
    <property type="match status" value="1"/>
</dbReference>
<evidence type="ECO:0000259" key="12">
    <source>
        <dbReference type="Pfam" id="PF14492"/>
    </source>
</evidence>
<evidence type="ECO:0000256" key="3">
    <source>
        <dbReference type="ARBA" id="ARBA00022741"/>
    </source>
</evidence>
<dbReference type="Gene3D" id="3.30.70.870">
    <property type="entry name" value="Elongation Factor G (Translational Gtpase), domain 3"/>
    <property type="match status" value="1"/>
</dbReference>
<feature type="domain" description="GTP-binding protein LepA C-terminal" evidence="11">
    <location>
        <begin position="362"/>
        <end position="465"/>
    </location>
</feature>
<dbReference type="InterPro" id="IPR027417">
    <property type="entry name" value="P-loop_NTPase"/>
</dbReference>
<evidence type="ECO:0000313" key="14">
    <source>
        <dbReference type="Proteomes" id="UP001059041"/>
    </source>
</evidence>
<dbReference type="FunFam" id="3.30.70.2570:FF:000001">
    <property type="entry name" value="Translation factor GUF1, mitochondrial"/>
    <property type="match status" value="1"/>
</dbReference>
<accession>A0A9W7T3L1</accession>
<dbReference type="InterPro" id="IPR000640">
    <property type="entry name" value="EFG_V-like"/>
</dbReference>
<feature type="domain" description="Elongation factor EFG" evidence="9">
    <location>
        <begin position="273"/>
        <end position="356"/>
    </location>
</feature>
<dbReference type="EMBL" id="JAFHDT010000025">
    <property type="protein sequence ID" value="KAI7790888.1"/>
    <property type="molecule type" value="Genomic_DNA"/>
</dbReference>
<comment type="function">
    <text evidence="8">Promotes mitochondrial protein synthesis. May act as a fidelity factor of the translation reaction, by catalyzing a one-codon backward translocation of tRNAs on improperly translocated ribosomes. Binds to mitochondrial ribosomes in a GTP-dependent manner.</text>
</comment>
<name>A0A9W7T3L1_TRIRA</name>
<keyword evidence="14" id="KW-1185">Reference proteome</keyword>
<comment type="similarity">
    <text evidence="1">Belongs to the TRAFAC class translation factor GTPase superfamily. Classic translation factor GTPase family. LepA subfamily.</text>
</comment>
<evidence type="ECO:0000259" key="11">
    <source>
        <dbReference type="Pfam" id="PF06421"/>
    </source>
</evidence>
<evidence type="ECO:0000256" key="5">
    <source>
        <dbReference type="ARBA" id="ARBA00022917"/>
    </source>
</evidence>
<dbReference type="GO" id="GO:0006412">
    <property type="term" value="P:translation"/>
    <property type="evidence" value="ECO:0007669"/>
    <property type="project" value="UniProtKB-KW"/>
</dbReference>
<dbReference type="Gene3D" id="3.30.70.240">
    <property type="match status" value="1"/>
</dbReference>
<keyword evidence="3 8" id="KW-0547">Nucleotide-binding</keyword>
<comment type="subcellular location">
    <subcellularLocation>
        <location evidence="8">Mitochondrion inner membrane</location>
        <topology evidence="8">Peripheral membrane protein</topology>
        <orientation evidence="8">Matrix side</orientation>
    </subcellularLocation>
</comment>
<dbReference type="SUPFAM" id="SSF54980">
    <property type="entry name" value="EF-G C-terminal domain-like"/>
    <property type="match status" value="2"/>
</dbReference>
<dbReference type="InterPro" id="IPR013842">
    <property type="entry name" value="LepA_CTD"/>
</dbReference>
<dbReference type="SUPFAM" id="SSF52540">
    <property type="entry name" value="P-loop containing nucleoside triphosphate hydrolases"/>
    <property type="match status" value="1"/>
</dbReference>
<sequence length="471" mass="52461">MPVLNKIDLPSAEPDKVIKELEEMIGIDGSNSIMVSAKRGIGINELLEKIVTDLPAPDGDPNAPLRALLIDSWYDVYLGIVILIRVKDGCISLGDDITMMSNNKKYIVDRLGIFNPKMEKCQTLYSGEIGFITAAIKDIEETAIGDTITHTKNPTLSPFPGFKSSNPVVFCGIFPKDETNFSEMKKSIAKLKLNDNSFHYEVEKSTALGTGFRCGFLGLLHMDIICERLRRESNIDLVATAPSVVYKVVMKDGKVIEIYNPSDLPDPSEIQHIEEPWIKGTVITSADYLGAIITLCEEKRGEHINLTYVNNQVMLEYNLPLNEIVFDFNDSVKSLSKGFASFNYELSDYRPGKLVKVSIIVHNNIVDGLSFITHYDKAPQQGRDVCSKLKDLIQRHQFKIAIQAAIGGKIIARETIAGFRKGVTDKLYGGDRTRKMKLLEKQKEGKKRMEGLGKVNIPQSAFLAVAQVNKK</sequence>
<dbReference type="NCBIfam" id="TIGR01393">
    <property type="entry name" value="lepA"/>
    <property type="match status" value="1"/>
</dbReference>
<keyword evidence="8" id="KW-0496">Mitochondrion</keyword>
<comment type="caution">
    <text evidence="13">The sequence shown here is derived from an EMBL/GenBank/DDBJ whole genome shotgun (WGS) entry which is preliminary data.</text>
</comment>
<comment type="caution">
    <text evidence="8">Lacks conserved residue(s) required for the propagation of feature annotation.</text>
</comment>
<feature type="domain" description="Translation elongation factor EFTu-like" evidence="10">
    <location>
        <begin position="79"/>
        <end position="149"/>
    </location>
</feature>
<dbReference type="Pfam" id="PF06421">
    <property type="entry name" value="LepA_C"/>
    <property type="match status" value="1"/>
</dbReference>
<dbReference type="FunFam" id="3.30.70.240:FF:000007">
    <property type="entry name" value="Translation factor GUF1, mitochondrial"/>
    <property type="match status" value="1"/>
</dbReference>
<dbReference type="InterPro" id="IPR004161">
    <property type="entry name" value="EFTu-like_2"/>
</dbReference>
<keyword evidence="8" id="KW-0999">Mitochondrion inner membrane</keyword>
<protein>
    <submittedName>
        <fullName evidence="13">Translation factor GUF1</fullName>
    </submittedName>
</protein>
<dbReference type="GO" id="GO:0005759">
    <property type="term" value="C:mitochondrial matrix"/>
    <property type="evidence" value="ECO:0007669"/>
    <property type="project" value="UniProtKB-UniRule"/>
</dbReference>
<dbReference type="FunFam" id="3.30.70.870:FF:000004">
    <property type="entry name" value="Translation factor GUF1, mitochondrial"/>
    <property type="match status" value="1"/>
</dbReference>
<dbReference type="GO" id="GO:0045727">
    <property type="term" value="P:positive regulation of translation"/>
    <property type="evidence" value="ECO:0007669"/>
    <property type="project" value="UniProtKB-UniRule"/>
</dbReference>
<dbReference type="InterPro" id="IPR035654">
    <property type="entry name" value="LepA_IV"/>
</dbReference>
<evidence type="ECO:0000256" key="7">
    <source>
        <dbReference type="ARBA" id="ARBA00023136"/>
    </source>
</evidence>
<evidence type="ECO:0000313" key="13">
    <source>
        <dbReference type="EMBL" id="KAI7790888.1"/>
    </source>
</evidence>
<dbReference type="InterPro" id="IPR038363">
    <property type="entry name" value="LepA_C_sf"/>
</dbReference>
<dbReference type="InterPro" id="IPR009000">
    <property type="entry name" value="Transl_B-barrel_sf"/>
</dbReference>
<dbReference type="CDD" id="cd03709">
    <property type="entry name" value="lepA_C"/>
    <property type="match status" value="1"/>
</dbReference>
<dbReference type="GO" id="GO:0005525">
    <property type="term" value="F:GTP binding"/>
    <property type="evidence" value="ECO:0007669"/>
    <property type="project" value="UniProtKB-UniRule"/>
</dbReference>
<dbReference type="Gene3D" id="3.30.70.2570">
    <property type="entry name" value="Elongation factor 4, C-terminal domain"/>
    <property type="match status" value="1"/>
</dbReference>
<keyword evidence="6 8" id="KW-0342">GTP-binding</keyword>
<evidence type="ECO:0000259" key="9">
    <source>
        <dbReference type="Pfam" id="PF00679"/>
    </source>
</evidence>
<dbReference type="GO" id="GO:0005743">
    <property type="term" value="C:mitochondrial inner membrane"/>
    <property type="evidence" value="ECO:0007669"/>
    <property type="project" value="UniProtKB-SubCell"/>
</dbReference>
<dbReference type="HAMAP" id="MF_00071">
    <property type="entry name" value="LepA"/>
    <property type="match status" value="1"/>
</dbReference>
<dbReference type="SUPFAM" id="SSF50447">
    <property type="entry name" value="Translation proteins"/>
    <property type="match status" value="1"/>
</dbReference>
<dbReference type="GO" id="GO:0003924">
    <property type="term" value="F:GTPase activity"/>
    <property type="evidence" value="ECO:0007669"/>
    <property type="project" value="UniProtKB-UniRule"/>
</dbReference>
<keyword evidence="4 8" id="KW-0378">Hydrolase</keyword>
<comment type="similarity">
    <text evidence="8">Belongs to the GTP-binding elongation factor family. LepA subfamily.</text>
</comment>
<dbReference type="PANTHER" id="PTHR43512">
    <property type="entry name" value="TRANSLATION FACTOR GUF1-RELATED"/>
    <property type="match status" value="1"/>
</dbReference>
<dbReference type="CDD" id="cd16260">
    <property type="entry name" value="EF4_III"/>
    <property type="match status" value="1"/>
</dbReference>
<dbReference type="GO" id="GO:0043022">
    <property type="term" value="F:ribosome binding"/>
    <property type="evidence" value="ECO:0007669"/>
    <property type="project" value="UniProtKB-UniRule"/>
</dbReference>
<gene>
    <name evidence="13" type="ORF">IRJ41_003684</name>
</gene>
<dbReference type="InterPro" id="IPR041095">
    <property type="entry name" value="EFG_II"/>
</dbReference>
<proteinExistence type="inferred from homology"/>
<dbReference type="FunFam" id="2.40.30.10:FF:000015">
    <property type="entry name" value="Translation factor GUF1, mitochondrial"/>
    <property type="match status" value="1"/>
</dbReference>
<dbReference type="AlphaFoldDB" id="A0A9W7T3L1"/>
<keyword evidence="2" id="KW-1003">Cell membrane</keyword>
<dbReference type="CDD" id="cd03699">
    <property type="entry name" value="EF4_II"/>
    <property type="match status" value="1"/>
</dbReference>
<organism evidence="13 14">
    <name type="scientific">Triplophysa rosa</name>
    <name type="common">Cave loach</name>
    <dbReference type="NCBI Taxonomy" id="992332"/>
    <lineage>
        <taxon>Eukaryota</taxon>
        <taxon>Metazoa</taxon>
        <taxon>Chordata</taxon>
        <taxon>Craniata</taxon>
        <taxon>Vertebrata</taxon>
        <taxon>Euteleostomi</taxon>
        <taxon>Actinopterygii</taxon>
        <taxon>Neopterygii</taxon>
        <taxon>Teleostei</taxon>
        <taxon>Ostariophysi</taxon>
        <taxon>Cypriniformes</taxon>
        <taxon>Nemacheilidae</taxon>
        <taxon>Triplophysa</taxon>
    </lineage>
</organism>
<dbReference type="Gene3D" id="3.40.50.300">
    <property type="entry name" value="P-loop containing nucleotide triphosphate hydrolases"/>
    <property type="match status" value="1"/>
</dbReference>
<evidence type="ECO:0000256" key="6">
    <source>
        <dbReference type="ARBA" id="ARBA00023134"/>
    </source>
</evidence>
<dbReference type="Pfam" id="PF14492">
    <property type="entry name" value="EFG_III"/>
    <property type="match status" value="1"/>
</dbReference>
<feature type="domain" description="Elongation Factor G" evidence="12">
    <location>
        <begin position="166"/>
        <end position="237"/>
    </location>
</feature>
<dbReference type="Gene3D" id="2.40.30.10">
    <property type="entry name" value="Translation factors"/>
    <property type="match status" value="1"/>
</dbReference>
<dbReference type="PANTHER" id="PTHR43512:SF4">
    <property type="entry name" value="TRANSLATION FACTOR GUF1 HOMOLOG, CHLOROPLASTIC"/>
    <property type="match status" value="1"/>
</dbReference>
<dbReference type="Pfam" id="PF00679">
    <property type="entry name" value="EFG_C"/>
    <property type="match status" value="1"/>
</dbReference>
<keyword evidence="5 8" id="KW-0648">Protein biosynthesis</keyword>
<dbReference type="InterPro" id="IPR035647">
    <property type="entry name" value="EFG_III/V"/>
</dbReference>
<reference evidence="13" key="1">
    <citation type="submission" date="2021-02" db="EMBL/GenBank/DDBJ databases">
        <title>Comparative genomics reveals that relaxation of natural selection precedes convergent phenotypic evolution of cavefish.</title>
        <authorList>
            <person name="Peng Z."/>
        </authorList>
    </citation>
    <scope>NUCLEOTIDE SEQUENCE</scope>
    <source>
        <tissue evidence="13">Muscle</tissue>
    </source>
</reference>
<keyword evidence="7 8" id="KW-0472">Membrane</keyword>
<evidence type="ECO:0000256" key="1">
    <source>
        <dbReference type="ARBA" id="ARBA00005454"/>
    </source>
</evidence>
<evidence type="ECO:0000259" key="10">
    <source>
        <dbReference type="Pfam" id="PF03144"/>
    </source>
</evidence>
<evidence type="ECO:0000256" key="8">
    <source>
        <dbReference type="HAMAP-Rule" id="MF_03137"/>
    </source>
</evidence>